<organism evidence="9 10">
    <name type="scientific">Prosthecobacter dejongeii</name>
    <dbReference type="NCBI Taxonomy" id="48465"/>
    <lineage>
        <taxon>Bacteria</taxon>
        <taxon>Pseudomonadati</taxon>
        <taxon>Verrucomicrobiota</taxon>
        <taxon>Verrucomicrobiia</taxon>
        <taxon>Verrucomicrobiales</taxon>
        <taxon>Verrucomicrobiaceae</taxon>
        <taxon>Prosthecobacter</taxon>
    </lineage>
</organism>
<dbReference type="Pfam" id="PF01070">
    <property type="entry name" value="FMN_dh"/>
    <property type="match status" value="1"/>
</dbReference>
<dbReference type="EC" id="1.1.3.46" evidence="9"/>
<dbReference type="EMBL" id="JACHIF010000003">
    <property type="protein sequence ID" value="MBB5037668.1"/>
    <property type="molecule type" value="Genomic_DNA"/>
</dbReference>
<feature type="binding site" evidence="7">
    <location>
        <position position="263"/>
    </location>
    <ligand>
        <name>glyoxylate</name>
        <dbReference type="ChEBI" id="CHEBI:36655"/>
    </ligand>
</feature>
<dbReference type="GO" id="GO:0016491">
    <property type="term" value="F:oxidoreductase activity"/>
    <property type="evidence" value="ECO:0007669"/>
    <property type="project" value="UniProtKB-KW"/>
</dbReference>
<feature type="binding site" evidence="7">
    <location>
        <position position="118"/>
    </location>
    <ligand>
        <name>FMN</name>
        <dbReference type="ChEBI" id="CHEBI:58210"/>
    </ligand>
</feature>
<gene>
    <name evidence="9" type="ORF">HNQ64_001917</name>
</gene>
<dbReference type="CDD" id="cd02809">
    <property type="entry name" value="alpha_hydroxyacid_oxid_FMN"/>
    <property type="match status" value="1"/>
</dbReference>
<dbReference type="GO" id="GO:0005737">
    <property type="term" value="C:cytoplasm"/>
    <property type="evidence" value="ECO:0007669"/>
    <property type="project" value="UniProtKB-ARBA"/>
</dbReference>
<dbReference type="AlphaFoldDB" id="A0A7W8DPP7"/>
<feature type="binding site" evidence="7">
    <location>
        <position position="268"/>
    </location>
    <ligand>
        <name>glyoxylate</name>
        <dbReference type="ChEBI" id="CHEBI:36655"/>
    </ligand>
</feature>
<dbReference type="PIRSF" id="PIRSF000138">
    <property type="entry name" value="Al-hdrx_acd_dh"/>
    <property type="match status" value="1"/>
</dbReference>
<keyword evidence="4 9" id="KW-0560">Oxidoreductase</keyword>
<accession>A0A7W8DPP7</accession>
<feature type="binding site" evidence="7">
    <location>
        <begin position="296"/>
        <end position="300"/>
    </location>
    <ligand>
        <name>FMN</name>
        <dbReference type="ChEBI" id="CHEBI:58210"/>
    </ligand>
</feature>
<feature type="active site" description="Proton acceptor" evidence="6">
    <location>
        <position position="265"/>
    </location>
</feature>
<feature type="binding site" evidence="7">
    <location>
        <position position="139"/>
    </location>
    <ligand>
        <name>FMN</name>
        <dbReference type="ChEBI" id="CHEBI:58210"/>
    </ligand>
</feature>
<evidence type="ECO:0000313" key="10">
    <source>
        <dbReference type="Proteomes" id="UP000534294"/>
    </source>
</evidence>
<evidence type="ECO:0000256" key="6">
    <source>
        <dbReference type="PIRSR" id="PIRSR000138-1"/>
    </source>
</evidence>
<dbReference type="SUPFAM" id="SSF51395">
    <property type="entry name" value="FMN-linked oxidoreductases"/>
    <property type="match status" value="1"/>
</dbReference>
<dbReference type="Proteomes" id="UP000534294">
    <property type="component" value="Unassembled WGS sequence"/>
</dbReference>
<evidence type="ECO:0000256" key="3">
    <source>
        <dbReference type="ARBA" id="ARBA00022643"/>
    </source>
</evidence>
<sequence>MSFPLPALSQIPPEIVALTDYEALARQHLGEQAWAYYAGGAADEITLRENRSGYDALKLLPRVLRDMTGGHTRMTLLGQTYDHPIFLAPIAYQRMAHAQGELATVLGASALKAGMVVSTRASVPLEEIAAAAQTRLWFQLYMQPDRAFTQRLVQRAEAAGYQALVLTVDAPLNGIRNRQQRAQFHLPPGVEAINLRGMTPPDLRPRQAGENVAFGALLDEAPTWQDIAWLRSITTLPILLKGILSSADAELAIQHGFAGVIVSNHGGRILDTLPATVDVLPQITAQVAGRIPVLVDGGIRRGTDVLKALALGASAVLIGRPYIFGLSVAGPIGVAHVLNILRAEFEVAMGLTGCATVSDITPDILWQR</sequence>
<feature type="binding site" evidence="7">
    <location>
        <position position="241"/>
    </location>
    <ligand>
        <name>FMN</name>
        <dbReference type="ChEBI" id="CHEBI:58210"/>
    </ligand>
</feature>
<proteinExistence type="inferred from homology"/>
<comment type="caution">
    <text evidence="9">The sequence shown here is derived from an EMBL/GenBank/DDBJ whole genome shotgun (WGS) entry which is preliminary data.</text>
</comment>
<evidence type="ECO:0000313" key="9">
    <source>
        <dbReference type="EMBL" id="MBB5037668.1"/>
    </source>
</evidence>
<dbReference type="InterPro" id="IPR000262">
    <property type="entry name" value="FMN-dep_DH"/>
</dbReference>
<feature type="domain" description="FMN hydroxy acid dehydrogenase" evidence="8">
    <location>
        <begin position="10"/>
        <end position="368"/>
    </location>
</feature>
<feature type="binding site" evidence="7">
    <location>
        <position position="167"/>
    </location>
    <ligand>
        <name>glyoxylate</name>
        <dbReference type="ChEBI" id="CHEBI:36655"/>
    </ligand>
</feature>
<dbReference type="PROSITE" id="PS51349">
    <property type="entry name" value="FMN_HYDROXY_ACID_DH_2"/>
    <property type="match status" value="1"/>
</dbReference>
<evidence type="ECO:0000256" key="2">
    <source>
        <dbReference type="ARBA" id="ARBA00022630"/>
    </source>
</evidence>
<protein>
    <submittedName>
        <fullName evidence="9">4-hydroxymandelate oxidase</fullName>
        <ecNumber evidence="9">1.1.3.46</ecNumber>
    </submittedName>
</protein>
<evidence type="ECO:0000259" key="8">
    <source>
        <dbReference type="PROSITE" id="PS51349"/>
    </source>
</evidence>
<keyword evidence="10" id="KW-1185">Reference proteome</keyword>
<evidence type="ECO:0000256" key="1">
    <source>
        <dbReference type="ARBA" id="ARBA00001917"/>
    </source>
</evidence>
<dbReference type="RefSeq" id="WP_184207763.1">
    <property type="nucleotide sequence ID" value="NZ_JACHIF010000003.1"/>
</dbReference>
<dbReference type="PANTHER" id="PTHR10578:SF107">
    <property type="entry name" value="2-HYDROXYACID OXIDASE 1"/>
    <property type="match status" value="1"/>
</dbReference>
<dbReference type="InterPro" id="IPR012133">
    <property type="entry name" value="Alpha-hydoxy_acid_DH_FMN"/>
</dbReference>
<dbReference type="Gene3D" id="3.20.20.70">
    <property type="entry name" value="Aldolase class I"/>
    <property type="match status" value="1"/>
</dbReference>
<comment type="similarity">
    <text evidence="5">Belongs to the FMN-dependent alpha-hydroxy acid dehydrogenase family.</text>
</comment>
<reference evidence="9 10" key="1">
    <citation type="submission" date="2020-08" db="EMBL/GenBank/DDBJ databases">
        <title>Genomic Encyclopedia of Type Strains, Phase IV (KMG-IV): sequencing the most valuable type-strain genomes for metagenomic binning, comparative biology and taxonomic classification.</title>
        <authorList>
            <person name="Goeker M."/>
        </authorList>
    </citation>
    <scope>NUCLEOTIDE SEQUENCE [LARGE SCALE GENOMIC DNA]</scope>
    <source>
        <strain evidence="9 10">DSM 12251</strain>
    </source>
</reference>
<feature type="binding site" evidence="7">
    <location>
        <position position="141"/>
    </location>
    <ligand>
        <name>glyoxylate</name>
        <dbReference type="ChEBI" id="CHEBI:36655"/>
    </ligand>
</feature>
<comment type="cofactor">
    <cofactor evidence="1">
        <name>FMN</name>
        <dbReference type="ChEBI" id="CHEBI:58210"/>
    </cofactor>
</comment>
<keyword evidence="2 7" id="KW-0285">Flavoprotein</keyword>
<feature type="binding site" evidence="7">
    <location>
        <position position="176"/>
    </location>
    <ligand>
        <name>glyoxylate</name>
        <dbReference type="ChEBI" id="CHEBI:36655"/>
    </ligand>
</feature>
<dbReference type="InterPro" id="IPR013785">
    <property type="entry name" value="Aldolase_TIM"/>
</dbReference>
<feature type="binding site" evidence="7">
    <location>
        <begin position="319"/>
        <end position="320"/>
    </location>
    <ligand>
        <name>FMN</name>
        <dbReference type="ChEBI" id="CHEBI:58210"/>
    </ligand>
</feature>
<dbReference type="FunFam" id="3.20.20.70:FF:000056">
    <property type="entry name" value="hydroxyacid oxidase 2"/>
    <property type="match status" value="1"/>
</dbReference>
<dbReference type="GO" id="GO:0010181">
    <property type="term" value="F:FMN binding"/>
    <property type="evidence" value="ECO:0007669"/>
    <property type="project" value="InterPro"/>
</dbReference>
<feature type="binding site" evidence="7">
    <location>
        <position position="265"/>
    </location>
    <ligand>
        <name>glyoxylate</name>
        <dbReference type="ChEBI" id="CHEBI:36655"/>
    </ligand>
</feature>
<keyword evidence="3 7" id="KW-0288">FMN</keyword>
<evidence type="ECO:0000256" key="7">
    <source>
        <dbReference type="PIRSR" id="PIRSR000138-2"/>
    </source>
</evidence>
<name>A0A7W8DPP7_9BACT</name>
<feature type="binding site" evidence="7">
    <location>
        <begin position="89"/>
        <end position="91"/>
    </location>
    <ligand>
        <name>FMN</name>
        <dbReference type="ChEBI" id="CHEBI:58210"/>
    </ligand>
</feature>
<feature type="binding site" evidence="7">
    <location>
        <position position="36"/>
    </location>
    <ligand>
        <name>glyoxylate</name>
        <dbReference type="ChEBI" id="CHEBI:36655"/>
    </ligand>
</feature>
<dbReference type="InterPro" id="IPR037396">
    <property type="entry name" value="FMN_HAD"/>
</dbReference>
<evidence type="ECO:0000256" key="4">
    <source>
        <dbReference type="ARBA" id="ARBA00023002"/>
    </source>
</evidence>
<evidence type="ECO:0000256" key="5">
    <source>
        <dbReference type="ARBA" id="ARBA00024042"/>
    </source>
</evidence>
<dbReference type="PANTHER" id="PTHR10578">
    <property type="entry name" value="S -2-HYDROXY-ACID OXIDASE-RELATED"/>
    <property type="match status" value="1"/>
</dbReference>